<reference evidence="2 3" key="1">
    <citation type="submission" date="2017-10" db="EMBL/GenBank/DDBJ databases">
        <title>Comparative genomics in systemic dimorphic fungi from Ajellomycetaceae.</title>
        <authorList>
            <person name="Munoz J.F."/>
            <person name="Mcewen J.G."/>
            <person name="Clay O.K."/>
            <person name="Cuomo C.A."/>
        </authorList>
    </citation>
    <scope>NUCLEOTIDE SEQUENCE [LARGE SCALE GENOMIC DNA]</scope>
    <source>
        <strain evidence="2 3">UAMH7299</strain>
    </source>
</reference>
<gene>
    <name evidence="2" type="ORF">AJ80_09853</name>
</gene>
<feature type="compositionally biased region" description="Polar residues" evidence="1">
    <location>
        <begin position="38"/>
        <end position="50"/>
    </location>
</feature>
<sequence>MRNLQHHRSSQASTPSKASITSDQSMMSHMSIDYVPNTEAQSPNSGNTVPNGDVPSQMAHEMSTGFHPSSWKYHYITRMHQVSTNGASGS</sequence>
<organism evidence="2 3">
    <name type="scientific">Polytolypa hystricis (strain UAMH7299)</name>
    <dbReference type="NCBI Taxonomy" id="1447883"/>
    <lineage>
        <taxon>Eukaryota</taxon>
        <taxon>Fungi</taxon>
        <taxon>Dikarya</taxon>
        <taxon>Ascomycota</taxon>
        <taxon>Pezizomycotina</taxon>
        <taxon>Eurotiomycetes</taxon>
        <taxon>Eurotiomycetidae</taxon>
        <taxon>Onygenales</taxon>
        <taxon>Onygenales incertae sedis</taxon>
        <taxon>Polytolypa</taxon>
    </lineage>
</organism>
<dbReference type="Proteomes" id="UP000224634">
    <property type="component" value="Unassembled WGS sequence"/>
</dbReference>
<dbReference type="EMBL" id="PDNA01000371">
    <property type="protein sequence ID" value="PGG96239.1"/>
    <property type="molecule type" value="Genomic_DNA"/>
</dbReference>
<name>A0A2B7WI45_POLH7</name>
<feature type="region of interest" description="Disordered" evidence="1">
    <location>
        <begin position="1"/>
        <end position="63"/>
    </location>
</feature>
<proteinExistence type="predicted"/>
<evidence type="ECO:0000313" key="2">
    <source>
        <dbReference type="EMBL" id="PGG96239.1"/>
    </source>
</evidence>
<comment type="caution">
    <text evidence="2">The sequence shown here is derived from an EMBL/GenBank/DDBJ whole genome shotgun (WGS) entry which is preliminary data.</text>
</comment>
<keyword evidence="3" id="KW-1185">Reference proteome</keyword>
<feature type="compositionally biased region" description="Polar residues" evidence="1">
    <location>
        <begin position="10"/>
        <end position="28"/>
    </location>
</feature>
<evidence type="ECO:0000313" key="3">
    <source>
        <dbReference type="Proteomes" id="UP000224634"/>
    </source>
</evidence>
<protein>
    <submittedName>
        <fullName evidence="2">Uncharacterized protein</fullName>
    </submittedName>
</protein>
<accession>A0A2B7WI45</accession>
<dbReference type="AlphaFoldDB" id="A0A2B7WI45"/>
<evidence type="ECO:0000256" key="1">
    <source>
        <dbReference type="SAM" id="MobiDB-lite"/>
    </source>
</evidence>